<proteinExistence type="predicted"/>
<feature type="compositionally biased region" description="Polar residues" evidence="1">
    <location>
        <begin position="19"/>
        <end position="32"/>
    </location>
</feature>
<organism evidence="2 3">
    <name type="scientific">Choiromyces venosus 120613-1</name>
    <dbReference type="NCBI Taxonomy" id="1336337"/>
    <lineage>
        <taxon>Eukaryota</taxon>
        <taxon>Fungi</taxon>
        <taxon>Dikarya</taxon>
        <taxon>Ascomycota</taxon>
        <taxon>Pezizomycotina</taxon>
        <taxon>Pezizomycetes</taxon>
        <taxon>Pezizales</taxon>
        <taxon>Tuberaceae</taxon>
        <taxon>Choiromyces</taxon>
    </lineage>
</organism>
<name>A0A3N4K251_9PEZI</name>
<accession>A0A3N4K251</accession>
<reference evidence="2 3" key="1">
    <citation type="journal article" date="2018" name="Nat. Ecol. Evol.">
        <title>Pezizomycetes genomes reveal the molecular basis of ectomycorrhizal truffle lifestyle.</title>
        <authorList>
            <person name="Murat C."/>
            <person name="Payen T."/>
            <person name="Noel B."/>
            <person name="Kuo A."/>
            <person name="Morin E."/>
            <person name="Chen J."/>
            <person name="Kohler A."/>
            <person name="Krizsan K."/>
            <person name="Balestrini R."/>
            <person name="Da Silva C."/>
            <person name="Montanini B."/>
            <person name="Hainaut M."/>
            <person name="Levati E."/>
            <person name="Barry K.W."/>
            <person name="Belfiori B."/>
            <person name="Cichocki N."/>
            <person name="Clum A."/>
            <person name="Dockter R.B."/>
            <person name="Fauchery L."/>
            <person name="Guy J."/>
            <person name="Iotti M."/>
            <person name="Le Tacon F."/>
            <person name="Lindquist E.A."/>
            <person name="Lipzen A."/>
            <person name="Malagnac F."/>
            <person name="Mello A."/>
            <person name="Molinier V."/>
            <person name="Miyauchi S."/>
            <person name="Poulain J."/>
            <person name="Riccioni C."/>
            <person name="Rubini A."/>
            <person name="Sitrit Y."/>
            <person name="Splivallo R."/>
            <person name="Traeger S."/>
            <person name="Wang M."/>
            <person name="Zifcakova L."/>
            <person name="Wipf D."/>
            <person name="Zambonelli A."/>
            <person name="Paolocci F."/>
            <person name="Nowrousian M."/>
            <person name="Ottonello S."/>
            <person name="Baldrian P."/>
            <person name="Spatafora J.W."/>
            <person name="Henrissat B."/>
            <person name="Nagy L.G."/>
            <person name="Aury J.M."/>
            <person name="Wincker P."/>
            <person name="Grigoriev I.V."/>
            <person name="Bonfante P."/>
            <person name="Martin F.M."/>
        </authorList>
    </citation>
    <scope>NUCLEOTIDE SEQUENCE [LARGE SCALE GENOMIC DNA]</scope>
    <source>
        <strain evidence="2 3">120613-1</strain>
    </source>
</reference>
<dbReference type="EMBL" id="ML120357">
    <property type="protein sequence ID" value="RPB04676.1"/>
    <property type="molecule type" value="Genomic_DNA"/>
</dbReference>
<evidence type="ECO:0000256" key="1">
    <source>
        <dbReference type="SAM" id="MobiDB-lite"/>
    </source>
</evidence>
<sequence length="116" mass="13358">MTRSWHFSSGVYMTKENDPSFSSTQQPQHRPTTIYQAPPFTEQQQTANLQQPNAQNMSGAVHNVADSCHNLSTEAAQIQMLQQLLNVQQELRERVRQLLSQPQRLLMMLYNAQNML</sequence>
<protein>
    <submittedName>
        <fullName evidence="2">Uncharacterized protein</fullName>
    </submittedName>
</protein>
<evidence type="ECO:0000313" key="3">
    <source>
        <dbReference type="Proteomes" id="UP000276215"/>
    </source>
</evidence>
<dbReference type="Proteomes" id="UP000276215">
    <property type="component" value="Unassembled WGS sequence"/>
</dbReference>
<keyword evidence="3" id="KW-1185">Reference proteome</keyword>
<dbReference type="AlphaFoldDB" id="A0A3N4K251"/>
<feature type="region of interest" description="Disordered" evidence="1">
    <location>
        <begin position="1"/>
        <end position="32"/>
    </location>
</feature>
<gene>
    <name evidence="2" type="ORF">L873DRAFT_1277484</name>
</gene>
<evidence type="ECO:0000313" key="2">
    <source>
        <dbReference type="EMBL" id="RPB04676.1"/>
    </source>
</evidence>